<dbReference type="PRINTS" id="PR00722">
    <property type="entry name" value="CHYMOTRYPSIN"/>
</dbReference>
<proteinExistence type="inferred from homology"/>
<feature type="signal peptide" evidence="3">
    <location>
        <begin position="1"/>
        <end position="17"/>
    </location>
</feature>
<dbReference type="CDD" id="cd00190">
    <property type="entry name" value="Tryp_SPc"/>
    <property type="match status" value="1"/>
</dbReference>
<dbReference type="Ensembl" id="ENSEAST00005000242.1">
    <property type="protein sequence ID" value="ENSEASP00005000170.1"/>
    <property type="gene ID" value="ENSEASG00005000137.1"/>
</dbReference>
<name>A0A8C4KTN9_EQUAS</name>
<protein>
    <submittedName>
        <fullName evidence="5">Serine protease 48</fullName>
    </submittedName>
</protein>
<dbReference type="FunFam" id="2.40.10.10:FF:000002">
    <property type="entry name" value="Transmembrane protease serine"/>
    <property type="match status" value="1"/>
</dbReference>
<dbReference type="OMA" id="PRTWNTF"/>
<sequence length="324" mass="36133">MGPAGCAFLLSLLPVCGHTVSWSLVVGGQDAVAGHWPWQVSLHLGQIHICGDSLISVRWILTAAHYMTWIPWLHTVWLELIKIGYSHKGIKHHVSKIIIHPKFQNTTADIAFLKLVSRITFTSFILPICLPSITKQLTVPGSCWVIGWGKVKESEDTDYHSNLQEAEMLITDCQAWEQRYNPIGFLLPELEQVIKEDRICVGDTHKIKDGCKGDSGGPLSCHINGVWIQIGLVNWGIRCGKSLPRVYTNVIYYQKWINTTISRAEILSANNLDLSDFLFPIVRLSLALLGPSCAFGPNILSGEISPRCRELKGQSLGLWMTSLK</sequence>
<evidence type="ECO:0000256" key="1">
    <source>
        <dbReference type="ARBA" id="ARBA00023157"/>
    </source>
</evidence>
<keyword evidence="3" id="KW-0732">Signal</keyword>
<dbReference type="InterPro" id="IPR001314">
    <property type="entry name" value="Peptidase_S1A"/>
</dbReference>
<dbReference type="PANTHER" id="PTHR24253">
    <property type="entry name" value="TRANSMEMBRANE PROTEASE SERINE"/>
    <property type="match status" value="1"/>
</dbReference>
<evidence type="ECO:0000313" key="5">
    <source>
        <dbReference type="Ensembl" id="ENSEASP00005000170.1"/>
    </source>
</evidence>
<dbReference type="PROSITE" id="PS00135">
    <property type="entry name" value="TRYPSIN_SER"/>
    <property type="match status" value="1"/>
</dbReference>
<dbReference type="InterPro" id="IPR043504">
    <property type="entry name" value="Peptidase_S1_PA_chymotrypsin"/>
</dbReference>
<dbReference type="PANTHER" id="PTHR24253:SF162">
    <property type="entry name" value="SERINE PROTEASE 48"/>
    <property type="match status" value="1"/>
</dbReference>
<keyword evidence="1" id="KW-1015">Disulfide bond</keyword>
<dbReference type="InterPro" id="IPR001254">
    <property type="entry name" value="Trypsin_dom"/>
</dbReference>
<dbReference type="InterPro" id="IPR009003">
    <property type="entry name" value="Peptidase_S1_PA"/>
</dbReference>
<dbReference type="SMART" id="SM00020">
    <property type="entry name" value="Tryp_SPc"/>
    <property type="match status" value="1"/>
</dbReference>
<reference evidence="5" key="1">
    <citation type="submission" date="2023-03" db="UniProtKB">
        <authorList>
            <consortium name="Ensembl"/>
        </authorList>
    </citation>
    <scope>IDENTIFICATION</scope>
</reference>
<dbReference type="Pfam" id="PF00089">
    <property type="entry name" value="Trypsin"/>
    <property type="match status" value="1"/>
</dbReference>
<dbReference type="InterPro" id="IPR033116">
    <property type="entry name" value="TRYPSIN_SER"/>
</dbReference>
<dbReference type="GO" id="GO:0004252">
    <property type="term" value="F:serine-type endopeptidase activity"/>
    <property type="evidence" value="ECO:0007669"/>
    <property type="project" value="InterPro"/>
</dbReference>
<gene>
    <name evidence="5" type="primary">PRSS48</name>
</gene>
<dbReference type="PROSITE" id="PS50240">
    <property type="entry name" value="TRYPSIN_DOM"/>
    <property type="match status" value="1"/>
</dbReference>
<dbReference type="GO" id="GO:0006508">
    <property type="term" value="P:proteolysis"/>
    <property type="evidence" value="ECO:0007669"/>
    <property type="project" value="InterPro"/>
</dbReference>
<dbReference type="Gene3D" id="2.40.10.10">
    <property type="entry name" value="Trypsin-like serine proteases"/>
    <property type="match status" value="2"/>
</dbReference>
<dbReference type="AlphaFoldDB" id="A0A8C4KTN9"/>
<evidence type="ECO:0000256" key="2">
    <source>
        <dbReference type="ARBA" id="ARBA00024195"/>
    </source>
</evidence>
<accession>A0A8C4KTN9</accession>
<dbReference type="SUPFAM" id="SSF50494">
    <property type="entry name" value="Trypsin-like serine proteases"/>
    <property type="match status" value="1"/>
</dbReference>
<evidence type="ECO:0000256" key="3">
    <source>
        <dbReference type="SAM" id="SignalP"/>
    </source>
</evidence>
<dbReference type="FunFam" id="2.40.10.10:FF:000068">
    <property type="entry name" value="transmembrane protease serine 2"/>
    <property type="match status" value="1"/>
</dbReference>
<comment type="similarity">
    <text evidence="2">Belongs to the peptidase S1 family. CLIP subfamily.</text>
</comment>
<organism evidence="5">
    <name type="scientific">Equus asinus asinus</name>
    <dbReference type="NCBI Taxonomy" id="83772"/>
    <lineage>
        <taxon>Eukaryota</taxon>
        <taxon>Metazoa</taxon>
        <taxon>Chordata</taxon>
        <taxon>Craniata</taxon>
        <taxon>Vertebrata</taxon>
        <taxon>Euteleostomi</taxon>
        <taxon>Mammalia</taxon>
        <taxon>Eutheria</taxon>
        <taxon>Laurasiatheria</taxon>
        <taxon>Perissodactyla</taxon>
        <taxon>Equidae</taxon>
        <taxon>Equus</taxon>
    </lineage>
</organism>
<feature type="domain" description="Peptidase S1" evidence="4">
    <location>
        <begin position="25"/>
        <end position="262"/>
    </location>
</feature>
<evidence type="ECO:0000259" key="4">
    <source>
        <dbReference type="PROSITE" id="PS50240"/>
    </source>
</evidence>
<feature type="chain" id="PRO_5034495074" evidence="3">
    <location>
        <begin position="18"/>
        <end position="324"/>
    </location>
</feature>